<dbReference type="PANTHER" id="PTHR21569">
    <property type="entry name" value="RIBOSOMAL PROTEIN S9"/>
    <property type="match status" value="1"/>
</dbReference>
<proteinExistence type="inferred from homology"/>
<evidence type="ECO:0000256" key="6">
    <source>
        <dbReference type="RuleBase" id="RU003815"/>
    </source>
</evidence>
<evidence type="ECO:0000313" key="7">
    <source>
        <dbReference type="EMBL" id="AIT93454.1"/>
    </source>
</evidence>
<reference evidence="7" key="1">
    <citation type="journal article" date="2014" name="BMC Evol. Biol.">
        <title>Chloroplast phylogenomic analysis resolves deep-level relationships within the green algal class Trebouxiophyceae.</title>
        <authorList>
            <person name="Lemieux C."/>
            <person name="Otis C."/>
            <person name="Turmel M."/>
        </authorList>
    </citation>
    <scope>NUCLEOTIDE SEQUENCE</scope>
</reference>
<comment type="subcellular location">
    <subcellularLocation>
        <location evidence="5">Plastid</location>
        <location evidence="5">Chloroplast</location>
    </subcellularLocation>
</comment>
<dbReference type="RefSeq" id="YP_009104905.1">
    <property type="nucleotide sequence ID" value="NC_025525.1"/>
</dbReference>
<dbReference type="GO" id="GO:0009507">
    <property type="term" value="C:chloroplast"/>
    <property type="evidence" value="ECO:0007669"/>
    <property type="project" value="UniProtKB-SubCell"/>
</dbReference>
<keyword evidence="3 5" id="KW-0687">Ribonucleoprotein</keyword>
<evidence type="ECO:0000256" key="5">
    <source>
        <dbReference type="HAMAP-Rule" id="MF_00532"/>
    </source>
</evidence>
<dbReference type="Pfam" id="PF00380">
    <property type="entry name" value="Ribosomal_S9"/>
    <property type="match status" value="1"/>
</dbReference>
<evidence type="ECO:0000256" key="4">
    <source>
        <dbReference type="ARBA" id="ARBA00035152"/>
    </source>
</evidence>
<dbReference type="PROSITE" id="PS00360">
    <property type="entry name" value="RIBOSOMAL_S9"/>
    <property type="match status" value="1"/>
</dbReference>
<dbReference type="InterPro" id="IPR023035">
    <property type="entry name" value="Ribosomal_uS9_bac/plastid"/>
</dbReference>
<dbReference type="InterPro" id="IPR020574">
    <property type="entry name" value="Ribosomal_uS9_CS"/>
</dbReference>
<gene>
    <name evidence="5 7" type="primary">rps9</name>
</gene>
<dbReference type="GO" id="GO:0015935">
    <property type="term" value="C:small ribosomal subunit"/>
    <property type="evidence" value="ECO:0007669"/>
    <property type="project" value="UniProtKB-ARBA"/>
</dbReference>
<protein>
    <recommendedName>
        <fullName evidence="4 5">Small ribosomal subunit protein uS9c</fullName>
    </recommendedName>
</protein>
<dbReference type="NCBIfam" id="NF001099">
    <property type="entry name" value="PRK00132.1"/>
    <property type="match status" value="1"/>
</dbReference>
<evidence type="ECO:0000256" key="2">
    <source>
        <dbReference type="ARBA" id="ARBA00022980"/>
    </source>
</evidence>
<evidence type="ECO:0000256" key="3">
    <source>
        <dbReference type="ARBA" id="ARBA00023274"/>
    </source>
</evidence>
<dbReference type="InterPro" id="IPR000754">
    <property type="entry name" value="Ribosomal_uS9"/>
</dbReference>
<accession>A0A097KJS1</accession>
<comment type="similarity">
    <text evidence="1 5 6">Belongs to the universal ribosomal protein uS9 family.</text>
</comment>
<name>A0A097KJS1_MYRIS</name>
<organism evidence="7">
    <name type="scientific">Myrmecia israelensis</name>
    <name type="common">Green coccoid free-living microalga</name>
    <name type="synonym">Friedmannia israelensis</name>
    <dbReference type="NCBI Taxonomy" id="3171"/>
    <lineage>
        <taxon>Eukaryota</taxon>
        <taxon>Viridiplantae</taxon>
        <taxon>Chlorophyta</taxon>
        <taxon>core chlorophytes</taxon>
        <taxon>Trebouxiophyceae</taxon>
        <taxon>Trebouxiales</taxon>
        <taxon>Trebouxiaceae</taxon>
        <taxon>Myrmecia</taxon>
    </lineage>
</organism>
<dbReference type="FunFam" id="3.30.230.10:FF:000001">
    <property type="entry name" value="30S ribosomal protein S9"/>
    <property type="match status" value="1"/>
</dbReference>
<evidence type="ECO:0000256" key="1">
    <source>
        <dbReference type="ARBA" id="ARBA00005251"/>
    </source>
</evidence>
<keyword evidence="7" id="KW-0934">Plastid</keyword>
<sequence length="162" mass="18530">MLAIHLRRNRFKFCQNKCRNKNIFFRRILFLSNNFPILATGRRKSAVAQVKLFEGTGQFSINGKTGFAYLQQNASSFLEIQVPFNLLDLQKKYDLVIKVEGGGLLGQAEAIQLGIARALCELDPSYRSALKSRGLLTRDSRCKERRKYGLKKARKAPQFSKR</sequence>
<dbReference type="GO" id="GO:0006412">
    <property type="term" value="P:translation"/>
    <property type="evidence" value="ECO:0007669"/>
    <property type="project" value="UniProtKB-UniRule"/>
</dbReference>
<dbReference type="GO" id="GO:0003723">
    <property type="term" value="F:RNA binding"/>
    <property type="evidence" value="ECO:0007669"/>
    <property type="project" value="TreeGrafter"/>
</dbReference>
<dbReference type="GO" id="GO:0003735">
    <property type="term" value="F:structural constituent of ribosome"/>
    <property type="evidence" value="ECO:0007669"/>
    <property type="project" value="InterPro"/>
</dbReference>
<keyword evidence="7" id="KW-0150">Chloroplast</keyword>
<dbReference type="InterPro" id="IPR020568">
    <property type="entry name" value="Ribosomal_Su5_D2-typ_SF"/>
</dbReference>
<keyword evidence="2 5" id="KW-0689">Ribosomal protein</keyword>
<dbReference type="SUPFAM" id="SSF54211">
    <property type="entry name" value="Ribosomal protein S5 domain 2-like"/>
    <property type="match status" value="1"/>
</dbReference>
<geneLocation type="chloroplast" evidence="7"/>
<dbReference type="HAMAP" id="MF_00532_B">
    <property type="entry name" value="Ribosomal_uS9_B"/>
    <property type="match status" value="1"/>
</dbReference>
<dbReference type="PANTHER" id="PTHR21569:SF1">
    <property type="entry name" value="SMALL RIBOSOMAL SUBUNIT PROTEIN US9M"/>
    <property type="match status" value="1"/>
</dbReference>
<dbReference type="AlphaFoldDB" id="A0A097KJS1"/>
<dbReference type="EMBL" id="KM462861">
    <property type="protein sequence ID" value="AIT93454.1"/>
    <property type="molecule type" value="Genomic_DNA"/>
</dbReference>
<dbReference type="InterPro" id="IPR014721">
    <property type="entry name" value="Ribsml_uS5_D2-typ_fold_subgr"/>
</dbReference>
<dbReference type="Gene3D" id="3.30.230.10">
    <property type="match status" value="1"/>
</dbReference>
<dbReference type="GeneID" id="22158491"/>